<dbReference type="Proteomes" id="UP001159363">
    <property type="component" value="Chromosome 5"/>
</dbReference>
<name>A0ABQ9HCU2_9NEOP</name>
<evidence type="ECO:0000313" key="1">
    <source>
        <dbReference type="EMBL" id="KAJ8881888.1"/>
    </source>
</evidence>
<protein>
    <submittedName>
        <fullName evidence="1">Uncharacterized protein</fullName>
    </submittedName>
</protein>
<organism evidence="1 2">
    <name type="scientific">Dryococelus australis</name>
    <dbReference type="NCBI Taxonomy" id="614101"/>
    <lineage>
        <taxon>Eukaryota</taxon>
        <taxon>Metazoa</taxon>
        <taxon>Ecdysozoa</taxon>
        <taxon>Arthropoda</taxon>
        <taxon>Hexapoda</taxon>
        <taxon>Insecta</taxon>
        <taxon>Pterygota</taxon>
        <taxon>Neoptera</taxon>
        <taxon>Polyneoptera</taxon>
        <taxon>Phasmatodea</taxon>
        <taxon>Verophasmatodea</taxon>
        <taxon>Anareolatae</taxon>
        <taxon>Phasmatidae</taxon>
        <taxon>Eurycanthinae</taxon>
        <taxon>Dryococelus</taxon>
    </lineage>
</organism>
<accession>A0ABQ9HCU2</accession>
<keyword evidence="2" id="KW-1185">Reference proteome</keyword>
<proteinExistence type="predicted"/>
<sequence length="65" mass="7339">MIVVVKEQNVVKLNKVKNVEITFLCRVYSHWTCLLEHALALAHTTIAKGFHLSTGRCSKTFPPLC</sequence>
<reference evidence="1 2" key="1">
    <citation type="submission" date="2023-02" db="EMBL/GenBank/DDBJ databases">
        <title>LHISI_Scaffold_Assembly.</title>
        <authorList>
            <person name="Stuart O.P."/>
            <person name="Cleave R."/>
            <person name="Magrath M.J.L."/>
            <person name="Mikheyev A.S."/>
        </authorList>
    </citation>
    <scope>NUCLEOTIDE SEQUENCE [LARGE SCALE GENOMIC DNA]</scope>
    <source>
        <strain evidence="1">Daus_M_001</strain>
        <tissue evidence="1">Leg muscle</tissue>
    </source>
</reference>
<evidence type="ECO:0000313" key="2">
    <source>
        <dbReference type="Proteomes" id="UP001159363"/>
    </source>
</evidence>
<dbReference type="EMBL" id="JARBHB010000006">
    <property type="protein sequence ID" value="KAJ8881888.1"/>
    <property type="molecule type" value="Genomic_DNA"/>
</dbReference>
<gene>
    <name evidence="1" type="ORF">PR048_018374</name>
</gene>
<comment type="caution">
    <text evidence="1">The sequence shown here is derived from an EMBL/GenBank/DDBJ whole genome shotgun (WGS) entry which is preliminary data.</text>
</comment>